<dbReference type="InterPro" id="IPR036869">
    <property type="entry name" value="J_dom_sf"/>
</dbReference>
<keyword evidence="4" id="KW-1185">Reference proteome</keyword>
<dbReference type="Pfam" id="PF00226">
    <property type="entry name" value="DnaJ"/>
    <property type="match status" value="1"/>
</dbReference>
<dbReference type="OrthoDB" id="5771095at2"/>
<dbReference type="Gene3D" id="1.10.287.110">
    <property type="entry name" value="DnaJ domain"/>
    <property type="match status" value="1"/>
</dbReference>
<organism evidence="3 4">
    <name type="scientific">Allochromatium palmeri</name>
    <dbReference type="NCBI Taxonomy" id="231048"/>
    <lineage>
        <taxon>Bacteria</taxon>
        <taxon>Pseudomonadati</taxon>
        <taxon>Pseudomonadota</taxon>
        <taxon>Gammaproteobacteria</taxon>
        <taxon>Chromatiales</taxon>
        <taxon>Chromatiaceae</taxon>
        <taxon>Allochromatium</taxon>
    </lineage>
</organism>
<name>A0A6N8EGC5_9GAMM</name>
<keyword evidence="1" id="KW-0143">Chaperone</keyword>
<dbReference type="InterPro" id="IPR001623">
    <property type="entry name" value="DnaJ_domain"/>
</dbReference>
<evidence type="ECO:0000259" key="2">
    <source>
        <dbReference type="PROSITE" id="PS50076"/>
    </source>
</evidence>
<evidence type="ECO:0000313" key="3">
    <source>
        <dbReference type="EMBL" id="MTW21716.1"/>
    </source>
</evidence>
<proteinExistence type="predicted"/>
<sequence>MRDPYLLLGLNDDADDTAVERAYRQAIKDCPPERDAERFQALRAAYETLRTQRARLSYRLFNHSEPELIDLLDRAVPCGTPHRPDPASFAALLRGEA</sequence>
<dbReference type="AlphaFoldDB" id="A0A6N8EGC5"/>
<dbReference type="SMART" id="SM00271">
    <property type="entry name" value="DnaJ"/>
    <property type="match status" value="1"/>
</dbReference>
<comment type="caution">
    <text evidence="3">The sequence shown here is derived from an EMBL/GenBank/DDBJ whole genome shotgun (WGS) entry which is preliminary data.</text>
</comment>
<evidence type="ECO:0000313" key="4">
    <source>
        <dbReference type="Proteomes" id="UP000434044"/>
    </source>
</evidence>
<dbReference type="CDD" id="cd06257">
    <property type="entry name" value="DnaJ"/>
    <property type="match status" value="1"/>
</dbReference>
<dbReference type="SUPFAM" id="SSF46565">
    <property type="entry name" value="Chaperone J-domain"/>
    <property type="match status" value="1"/>
</dbReference>
<feature type="domain" description="J" evidence="2">
    <location>
        <begin position="3"/>
        <end position="62"/>
    </location>
</feature>
<evidence type="ECO:0000256" key="1">
    <source>
        <dbReference type="ARBA" id="ARBA00023186"/>
    </source>
</evidence>
<dbReference type="RefSeq" id="WP_155450295.1">
    <property type="nucleotide sequence ID" value="NZ_WNKT01000023.1"/>
</dbReference>
<dbReference type="PROSITE" id="PS50076">
    <property type="entry name" value="DNAJ_2"/>
    <property type="match status" value="1"/>
</dbReference>
<dbReference type="EMBL" id="WNKT01000023">
    <property type="protein sequence ID" value="MTW21716.1"/>
    <property type="molecule type" value="Genomic_DNA"/>
</dbReference>
<protein>
    <submittedName>
        <fullName evidence="3">DnaJ domain-containing protein</fullName>
    </submittedName>
</protein>
<reference evidence="3 4" key="1">
    <citation type="submission" date="2019-11" db="EMBL/GenBank/DDBJ databases">
        <title>Whole-genome sequence of the anaerobic purple sulfur bacterium Allochromatium palmeri DSM 15591.</title>
        <authorList>
            <person name="Kyndt J.A."/>
            <person name="Meyer T.E."/>
        </authorList>
    </citation>
    <scope>NUCLEOTIDE SEQUENCE [LARGE SCALE GENOMIC DNA]</scope>
    <source>
        <strain evidence="3 4">DSM 15591</strain>
    </source>
</reference>
<accession>A0A6N8EGC5</accession>
<gene>
    <name evidence="3" type="ORF">GJ668_11510</name>
</gene>
<dbReference type="Proteomes" id="UP000434044">
    <property type="component" value="Unassembled WGS sequence"/>
</dbReference>